<proteinExistence type="predicted"/>
<reference evidence="1" key="1">
    <citation type="submission" date="2024-03" db="EMBL/GenBank/DDBJ databases">
        <title>WGS assembly of Saponaria officinalis var. Norfolk2.</title>
        <authorList>
            <person name="Jenkins J."/>
            <person name="Shu S."/>
            <person name="Grimwood J."/>
            <person name="Barry K."/>
            <person name="Goodstein D."/>
            <person name="Schmutz J."/>
            <person name="Leebens-Mack J."/>
            <person name="Osbourn A."/>
        </authorList>
    </citation>
    <scope>NUCLEOTIDE SEQUENCE [LARGE SCALE GENOMIC DNA]</scope>
    <source>
        <strain evidence="1">JIC</strain>
    </source>
</reference>
<protein>
    <recommendedName>
        <fullName evidence="3">Reverse transcriptase domain-containing protein</fullName>
    </recommendedName>
</protein>
<keyword evidence="2" id="KW-1185">Reference proteome</keyword>
<accession>A0AAW1HP48</accession>
<evidence type="ECO:0000313" key="2">
    <source>
        <dbReference type="Proteomes" id="UP001443914"/>
    </source>
</evidence>
<name>A0AAW1HP48_SAPOF</name>
<sequence>MQLNELDEFRLHAYDSARMYKERTKKWHDRHLLHKDFKVGDKVLLFNSRLRLFSGKLKSRWSGPFTVIAVNKFGSITLVTNKGENFKVNGQRLKLYHECFFIGVVESIEFAPGPID</sequence>
<dbReference type="AlphaFoldDB" id="A0AAW1HP48"/>
<dbReference type="EMBL" id="JBDFQZ010000011">
    <property type="protein sequence ID" value="KAK9678174.1"/>
    <property type="molecule type" value="Genomic_DNA"/>
</dbReference>
<organism evidence="1 2">
    <name type="scientific">Saponaria officinalis</name>
    <name type="common">Common soapwort</name>
    <name type="synonym">Lychnis saponaria</name>
    <dbReference type="NCBI Taxonomy" id="3572"/>
    <lineage>
        <taxon>Eukaryota</taxon>
        <taxon>Viridiplantae</taxon>
        <taxon>Streptophyta</taxon>
        <taxon>Embryophyta</taxon>
        <taxon>Tracheophyta</taxon>
        <taxon>Spermatophyta</taxon>
        <taxon>Magnoliopsida</taxon>
        <taxon>eudicotyledons</taxon>
        <taxon>Gunneridae</taxon>
        <taxon>Pentapetalae</taxon>
        <taxon>Caryophyllales</taxon>
        <taxon>Caryophyllaceae</taxon>
        <taxon>Caryophylleae</taxon>
        <taxon>Saponaria</taxon>
    </lineage>
</organism>
<dbReference type="Proteomes" id="UP001443914">
    <property type="component" value="Unassembled WGS sequence"/>
</dbReference>
<comment type="caution">
    <text evidence="1">The sequence shown here is derived from an EMBL/GenBank/DDBJ whole genome shotgun (WGS) entry which is preliminary data.</text>
</comment>
<evidence type="ECO:0000313" key="1">
    <source>
        <dbReference type="EMBL" id="KAK9678174.1"/>
    </source>
</evidence>
<gene>
    <name evidence="1" type="ORF">RND81_11G193400</name>
</gene>
<evidence type="ECO:0008006" key="3">
    <source>
        <dbReference type="Google" id="ProtNLM"/>
    </source>
</evidence>